<feature type="transmembrane region" description="Helical" evidence="2">
    <location>
        <begin position="80"/>
        <end position="101"/>
    </location>
</feature>
<feature type="compositionally biased region" description="Low complexity" evidence="1">
    <location>
        <begin position="127"/>
        <end position="144"/>
    </location>
</feature>
<name>A0ABV2A308_9ACTN</name>
<evidence type="ECO:0000256" key="1">
    <source>
        <dbReference type="SAM" id="MobiDB-lite"/>
    </source>
</evidence>
<evidence type="ECO:0000313" key="3">
    <source>
        <dbReference type="EMBL" id="MES0837737.1"/>
    </source>
</evidence>
<comment type="caution">
    <text evidence="3">The sequence shown here is derived from an EMBL/GenBank/DDBJ whole genome shotgun (WGS) entry which is preliminary data.</text>
</comment>
<accession>A0ABV2A308</accession>
<dbReference type="RefSeq" id="WP_344181897.1">
    <property type="nucleotide sequence ID" value="NZ_JBEQNA010000015.1"/>
</dbReference>
<evidence type="ECO:0000313" key="4">
    <source>
        <dbReference type="Proteomes" id="UP001432401"/>
    </source>
</evidence>
<feature type="region of interest" description="Disordered" evidence="1">
    <location>
        <begin position="105"/>
        <end position="156"/>
    </location>
</feature>
<keyword evidence="4" id="KW-1185">Reference proteome</keyword>
<keyword evidence="2" id="KW-1133">Transmembrane helix</keyword>
<keyword evidence="2" id="KW-0812">Transmembrane</keyword>
<dbReference type="Proteomes" id="UP001432401">
    <property type="component" value="Unassembled WGS sequence"/>
</dbReference>
<keyword evidence="2" id="KW-0472">Membrane</keyword>
<proteinExistence type="predicted"/>
<organism evidence="3 4">
    <name type="scientific">Nocardiopsis tropica</name>
    <dbReference type="NCBI Taxonomy" id="109330"/>
    <lineage>
        <taxon>Bacteria</taxon>
        <taxon>Bacillati</taxon>
        <taxon>Actinomycetota</taxon>
        <taxon>Actinomycetes</taxon>
        <taxon>Streptosporangiales</taxon>
        <taxon>Nocardiopsidaceae</taxon>
        <taxon>Nocardiopsis</taxon>
    </lineage>
</organism>
<evidence type="ECO:0000256" key="2">
    <source>
        <dbReference type="SAM" id="Phobius"/>
    </source>
</evidence>
<gene>
    <name evidence="3" type="ORF">ABUK86_28470</name>
</gene>
<sequence length="173" mass="17370">MPENLTWMTGVILGGGLTLVGLVISFVVWRAKGAAHGLRGVAWSLLPLAAGLIGLMNAVWQFVMSIVGILVGLLFNPAVWAGVALAGLAVVLYVVSGVMAARGVGTRSRGGASEEPKAARGGGQAGAAGAAKPAAGQVGAAPKNPKNPKKTAADDDLADLGDIEALLRKRGID</sequence>
<dbReference type="EMBL" id="JBEQNB010000020">
    <property type="protein sequence ID" value="MES0837737.1"/>
    <property type="molecule type" value="Genomic_DNA"/>
</dbReference>
<reference evidence="3 4" key="1">
    <citation type="submission" date="2024-06" db="EMBL/GenBank/DDBJ databases">
        <authorList>
            <person name="Bataeva Y.V."/>
            <person name="Grigorian L.N."/>
            <person name="Solomentsev V.I."/>
        </authorList>
    </citation>
    <scope>NUCLEOTIDE SEQUENCE [LARGE SCALE GENOMIC DNA]</scope>
    <source>
        <strain evidence="4">SCPM-O-B-12605 (RCAM04882)</strain>
    </source>
</reference>
<protein>
    <submittedName>
        <fullName evidence="3">Cellulose synthase</fullName>
    </submittedName>
</protein>
<feature type="transmembrane region" description="Helical" evidence="2">
    <location>
        <begin position="6"/>
        <end position="29"/>
    </location>
</feature>
<feature type="transmembrane region" description="Helical" evidence="2">
    <location>
        <begin position="41"/>
        <end position="74"/>
    </location>
</feature>